<evidence type="ECO:0000313" key="1">
    <source>
        <dbReference type="Proteomes" id="UP000694864"/>
    </source>
</evidence>
<name>A0ABM0TDJ2_CAMSA</name>
<organism evidence="1 2">
    <name type="scientific">Camelina sativa</name>
    <name type="common">False flax</name>
    <name type="synonym">Myagrum sativum</name>
    <dbReference type="NCBI Taxonomy" id="90675"/>
    <lineage>
        <taxon>Eukaryota</taxon>
        <taxon>Viridiplantae</taxon>
        <taxon>Streptophyta</taxon>
        <taxon>Embryophyta</taxon>
        <taxon>Tracheophyta</taxon>
        <taxon>Spermatophyta</taxon>
        <taxon>Magnoliopsida</taxon>
        <taxon>eudicotyledons</taxon>
        <taxon>Gunneridae</taxon>
        <taxon>Pentapetalae</taxon>
        <taxon>rosids</taxon>
        <taxon>malvids</taxon>
        <taxon>Brassicales</taxon>
        <taxon>Brassicaceae</taxon>
        <taxon>Camelineae</taxon>
        <taxon>Camelina</taxon>
    </lineage>
</organism>
<reference evidence="2" key="2">
    <citation type="submission" date="2025-08" db="UniProtKB">
        <authorList>
            <consortium name="RefSeq"/>
        </authorList>
    </citation>
    <scope>IDENTIFICATION</scope>
    <source>
        <tissue evidence="2">Leaf</tissue>
    </source>
</reference>
<dbReference type="PANTHER" id="PTHR47481:SF10">
    <property type="entry name" value="COPIA-LIKE POLYPROTEIN_RETROTRANSPOSON"/>
    <property type="match status" value="1"/>
</dbReference>
<dbReference type="GeneID" id="104709923"/>
<dbReference type="Proteomes" id="UP000694864">
    <property type="component" value="Chromosome 1"/>
</dbReference>
<sequence>MVNRQVGTYTVPTLNISNCVIVTLTDQNYVLWKNQFETFLAGQGLLGFVNGSISVPQATVTVTGTNGTSSVRPNPEYQSEYQNWSRTDSVVKSWLLGSFAEDILSIVLSCTTSYEVWHTLANHFNRVSSSRLFELQRKLQTIEKKDRTMAVYLRELKSICDQLASVGSPVTEKMKIFAALNGLGREYEPIKTTIENAVDSVPGPTLEDVVPKLTEFSRVLSA</sequence>
<keyword evidence="1" id="KW-1185">Reference proteome</keyword>
<dbReference type="PANTHER" id="PTHR47481">
    <property type="match status" value="1"/>
</dbReference>
<accession>A0ABM0TDJ2</accession>
<gene>
    <name evidence="2" type="primary">LOC104709923</name>
</gene>
<evidence type="ECO:0000313" key="2">
    <source>
        <dbReference type="RefSeq" id="XP_010424768.1"/>
    </source>
</evidence>
<proteinExistence type="predicted"/>
<reference evidence="1" key="1">
    <citation type="journal article" date="2014" name="Nat. Commun.">
        <title>The emerging biofuel crop Camelina sativa retains a highly undifferentiated hexaploid genome structure.</title>
        <authorList>
            <person name="Kagale S."/>
            <person name="Koh C."/>
            <person name="Nixon J."/>
            <person name="Bollina V."/>
            <person name="Clarke W.E."/>
            <person name="Tuteja R."/>
            <person name="Spillane C."/>
            <person name="Robinson S.J."/>
            <person name="Links M.G."/>
            <person name="Clarke C."/>
            <person name="Higgins E.E."/>
            <person name="Huebert T."/>
            <person name="Sharpe A.G."/>
            <person name="Parkin I.A."/>
        </authorList>
    </citation>
    <scope>NUCLEOTIDE SEQUENCE [LARGE SCALE GENOMIC DNA]</scope>
    <source>
        <strain evidence="1">cv. DH55</strain>
    </source>
</reference>
<protein>
    <submittedName>
        <fullName evidence="2">Uncharacterized protein LOC104709923</fullName>
    </submittedName>
</protein>
<dbReference type="Pfam" id="PF14223">
    <property type="entry name" value="Retrotran_gag_2"/>
    <property type="match status" value="1"/>
</dbReference>
<dbReference type="RefSeq" id="XP_010424768.1">
    <property type="nucleotide sequence ID" value="XM_010426466.1"/>
</dbReference>